<dbReference type="HOGENOM" id="CLU_089549_0_0_2"/>
<dbReference type="Pfam" id="PF09888">
    <property type="entry name" value="DUF2115"/>
    <property type="match status" value="1"/>
</dbReference>
<reference evidence="2 3" key="1">
    <citation type="journal article" date="2010" name="Stand. Genomic Sci.">
        <title>Complete genome sequence of Methanoplanus petrolearius type strain (SEBR 4847).</title>
        <authorList>
            <person name="Brambilla E."/>
            <person name="Djao O.D."/>
            <person name="Daligault H."/>
            <person name="Lapidus A."/>
            <person name="Lucas S."/>
            <person name="Hammon N."/>
            <person name="Nolan M."/>
            <person name="Tice H."/>
            <person name="Cheng J.F."/>
            <person name="Han C."/>
            <person name="Tapia R."/>
            <person name="Goodwin L."/>
            <person name="Pitluck S."/>
            <person name="Liolios K."/>
            <person name="Ivanova N."/>
            <person name="Mavromatis K."/>
            <person name="Mikhailova N."/>
            <person name="Pati A."/>
            <person name="Chen A."/>
            <person name="Palaniappan K."/>
            <person name="Land M."/>
            <person name="Hauser L."/>
            <person name="Chang Y.J."/>
            <person name="Jeffries C.D."/>
            <person name="Rohde M."/>
            <person name="Spring S."/>
            <person name="Sikorski J."/>
            <person name="Goker M."/>
            <person name="Woyke T."/>
            <person name="Bristow J."/>
            <person name="Eisen J.A."/>
            <person name="Markowitz V."/>
            <person name="Hugenholtz P."/>
            <person name="Kyrpides N.C."/>
            <person name="Klenk H.P."/>
        </authorList>
    </citation>
    <scope>NUCLEOTIDE SEQUENCE [LARGE SCALE GENOMIC DNA]</scope>
    <source>
        <strain evidence="3">DSM 11571 / OCM 486 / SEBR 4847</strain>
    </source>
</reference>
<dbReference type="AlphaFoldDB" id="E1RKK9"/>
<sequence>MLYDIKVVLLVYYVGVSQKSVQEKEEDSIFSISQRIARAKTKGELGSILAAELADYNNTDLQVIGGWLYAEICRLPSPYREQVSPYLKDWLFGAYHKLLLYQRTARFSTMSESIRDRETFLAFCRMLPEGCLQRDESTQKLPFRYTLKHRCFYYIVSAFTIFVLDNPGHPVGMPFPGGFKVEERDGRFLCPIRDHEKDLPFSICNFCPAIQNEENKL</sequence>
<dbReference type="STRING" id="679926.Mpet_1096"/>
<evidence type="ECO:0000313" key="3">
    <source>
        <dbReference type="Proteomes" id="UP000006565"/>
    </source>
</evidence>
<evidence type="ECO:0000256" key="1">
    <source>
        <dbReference type="HAMAP-Rule" id="MF_00763"/>
    </source>
</evidence>
<evidence type="ECO:0000313" key="2">
    <source>
        <dbReference type="EMBL" id="ADN35862.1"/>
    </source>
</evidence>
<dbReference type="eggNOG" id="arCOG03215">
    <property type="taxonomic scope" value="Archaea"/>
</dbReference>
<dbReference type="KEGG" id="mpi:Mpet_1096"/>
<protein>
    <recommendedName>
        <fullName evidence="1">UPF0305 protein Mpet_1096</fullName>
    </recommendedName>
</protein>
<dbReference type="EMBL" id="CP002117">
    <property type="protein sequence ID" value="ADN35862.1"/>
    <property type="molecule type" value="Genomic_DNA"/>
</dbReference>
<accession>E1RKK9</accession>
<name>E1RKK9_METP4</name>
<keyword evidence="3" id="KW-1185">Reference proteome</keyword>
<dbReference type="InterPro" id="IPR019215">
    <property type="entry name" value="DUF2115"/>
</dbReference>
<proteinExistence type="inferred from homology"/>
<organism evidence="2 3">
    <name type="scientific">Methanolacinia petrolearia (strain DSM 11571 / OCM 486 / SEBR 4847)</name>
    <name type="common">Methanoplanus petrolearius</name>
    <dbReference type="NCBI Taxonomy" id="679926"/>
    <lineage>
        <taxon>Archaea</taxon>
        <taxon>Methanobacteriati</taxon>
        <taxon>Methanobacteriota</taxon>
        <taxon>Stenosarchaea group</taxon>
        <taxon>Methanomicrobia</taxon>
        <taxon>Methanomicrobiales</taxon>
        <taxon>Methanomicrobiaceae</taxon>
        <taxon>Methanolacinia</taxon>
    </lineage>
</organism>
<comment type="similarity">
    <text evidence="1">Belongs to the UPF0305 family.</text>
</comment>
<gene>
    <name evidence="2" type="ordered locus">Mpet_1096</name>
</gene>
<dbReference type="Proteomes" id="UP000006565">
    <property type="component" value="Chromosome"/>
</dbReference>
<dbReference type="NCBIfam" id="NF002177">
    <property type="entry name" value="PRK01022.1-5"/>
    <property type="match status" value="1"/>
</dbReference>
<dbReference type="HAMAP" id="MF_00763">
    <property type="entry name" value="UPF0305"/>
    <property type="match status" value="1"/>
</dbReference>